<dbReference type="AlphaFoldDB" id="A0A1I0EV83"/>
<dbReference type="Proteomes" id="UP000199361">
    <property type="component" value="Unassembled WGS sequence"/>
</dbReference>
<organism evidence="1 2">
    <name type="scientific">Nonomuraea wenchangensis</name>
    <dbReference type="NCBI Taxonomy" id="568860"/>
    <lineage>
        <taxon>Bacteria</taxon>
        <taxon>Bacillati</taxon>
        <taxon>Actinomycetota</taxon>
        <taxon>Actinomycetes</taxon>
        <taxon>Streptosporangiales</taxon>
        <taxon>Streptosporangiaceae</taxon>
        <taxon>Nonomuraea</taxon>
    </lineage>
</organism>
<accession>A0A1I0EV83</accession>
<keyword evidence="2" id="KW-1185">Reference proteome</keyword>
<sequence length="185" mass="20758">MEFCNHDGVTIEWPEYGLPTVTYAAPYTAFPRDWLNAAGLDVAKVEGDRITVLGNVVYEVVDWHHRCSAYGGDAEFAYARLVSRPPQAGDAEKLLNQAVTPRSDEGEELTLDDDWDAHLREGEWPDRYRGAVLMPGRCGCCGRLHEWDYTPAKARRIAARLIELADEAEKVEPARLLTPEEADAR</sequence>
<dbReference type="RefSeq" id="WP_091079435.1">
    <property type="nucleotide sequence ID" value="NZ_FOHX01000003.1"/>
</dbReference>
<protein>
    <submittedName>
        <fullName evidence="1">Uncharacterized protein</fullName>
    </submittedName>
</protein>
<name>A0A1I0EV83_9ACTN</name>
<dbReference type="STRING" id="568860.SAMN05421811_103216"/>
<evidence type="ECO:0000313" key="1">
    <source>
        <dbReference type="EMBL" id="SET49365.1"/>
    </source>
</evidence>
<proteinExistence type="predicted"/>
<evidence type="ECO:0000313" key="2">
    <source>
        <dbReference type="Proteomes" id="UP000199361"/>
    </source>
</evidence>
<gene>
    <name evidence="1" type="ORF">SAMN05421811_103216</name>
</gene>
<reference evidence="1 2" key="1">
    <citation type="submission" date="2016-10" db="EMBL/GenBank/DDBJ databases">
        <authorList>
            <person name="de Groot N.N."/>
        </authorList>
    </citation>
    <scope>NUCLEOTIDE SEQUENCE [LARGE SCALE GENOMIC DNA]</scope>
    <source>
        <strain evidence="1 2">CGMCC 4.5598</strain>
    </source>
</reference>
<dbReference type="EMBL" id="FOHX01000003">
    <property type="protein sequence ID" value="SET49365.1"/>
    <property type="molecule type" value="Genomic_DNA"/>
</dbReference>